<keyword evidence="1" id="KW-1133">Transmembrane helix</keyword>
<evidence type="ECO:0000313" key="2">
    <source>
        <dbReference type="EMBL" id="MEX3593321.1"/>
    </source>
</evidence>
<reference evidence="2 3" key="1">
    <citation type="journal article" date="2024" name="Fungal Genet. Biol.">
        <title>The porcine skin microbiome exhibits broad fungal antagonism.</title>
        <authorList>
            <person name="De La Cruz K.F."/>
            <person name="Townsend E.C."/>
            <person name="Alex Cheong J.Z."/>
            <person name="Salamzade R."/>
            <person name="Liu A."/>
            <person name="Sandstrom S."/>
            <person name="Davila E."/>
            <person name="Huang L."/>
            <person name="Xu K.H."/>
            <person name="Wu S.Y."/>
            <person name="Meudt J.J."/>
            <person name="Shanmuganayagam D."/>
            <person name="Gibson A.L.F."/>
            <person name="Kalan L.R."/>
        </authorList>
    </citation>
    <scope>NUCLEOTIDE SEQUENCE [LARGE SCALE GENOMIC DNA]</scope>
    <source>
        <strain evidence="2 3">LK2625</strain>
    </source>
</reference>
<feature type="transmembrane region" description="Helical" evidence="1">
    <location>
        <begin position="190"/>
        <end position="214"/>
    </location>
</feature>
<keyword evidence="1" id="KW-0812">Transmembrane</keyword>
<dbReference type="EMBL" id="JAYWLU010000001">
    <property type="protein sequence ID" value="MEX3593321.1"/>
    <property type="molecule type" value="Genomic_DNA"/>
</dbReference>
<gene>
    <name evidence="2" type="ORF">VVR66_01150</name>
</gene>
<name>A0ABV3UY46_9MICC</name>
<keyword evidence="3" id="KW-1185">Reference proteome</keyword>
<protein>
    <recommendedName>
        <fullName evidence="4">5,10-methylene-tetrahydrofolate dehydrogenase</fullName>
    </recommendedName>
</protein>
<feature type="transmembrane region" description="Helical" evidence="1">
    <location>
        <begin position="226"/>
        <end position="247"/>
    </location>
</feature>
<evidence type="ECO:0008006" key="4">
    <source>
        <dbReference type="Google" id="ProtNLM"/>
    </source>
</evidence>
<evidence type="ECO:0000313" key="3">
    <source>
        <dbReference type="Proteomes" id="UP001558481"/>
    </source>
</evidence>
<proteinExistence type="predicted"/>
<accession>A0ABV3UY46</accession>
<keyword evidence="1" id="KW-0472">Membrane</keyword>
<dbReference type="RefSeq" id="WP_368628852.1">
    <property type="nucleotide sequence ID" value="NZ_JAYWLU010000001.1"/>
</dbReference>
<dbReference type="Proteomes" id="UP001558481">
    <property type="component" value="Unassembled WGS sequence"/>
</dbReference>
<sequence>MPQKTLTVGLMADPGLPEAVARSVVSLVNRDLNQLTQADSVEWSVEVSRDTLPLTEQNEIHLLDRAPGLRDAHGWDYMVYLTDLPRSLDNNSLVCEVDVTGNATLLSLPALGAVHVKSRARRVLTELVIAMAEESPGKYTTGYPRRFSRRNWQKVQREGDEENYEIILRGAFNRPRLLAGMVRSNRPMRLLPALSSSVATAVATGGFGIFYASIWNMSDALSTPRMAAISVFVVAAFATWLIVHNGLWVSSESAGGRIRSGLDNAATVLTVGIGVASMYLVLWAILFAVTLAVVNTEYLAGDIGHPVNLLDYLDIAWLASALGMMGGAMGSNFDKESDIREATYTRREYMRRKMAEREENQD</sequence>
<evidence type="ECO:0000256" key="1">
    <source>
        <dbReference type="SAM" id="Phobius"/>
    </source>
</evidence>
<feature type="transmembrane region" description="Helical" evidence="1">
    <location>
        <begin position="268"/>
        <end position="295"/>
    </location>
</feature>
<organism evidence="2 3">
    <name type="scientific">Kocuria carniphila</name>
    <dbReference type="NCBI Taxonomy" id="262208"/>
    <lineage>
        <taxon>Bacteria</taxon>
        <taxon>Bacillati</taxon>
        <taxon>Actinomycetota</taxon>
        <taxon>Actinomycetes</taxon>
        <taxon>Micrococcales</taxon>
        <taxon>Micrococcaceae</taxon>
        <taxon>Kocuria</taxon>
    </lineage>
</organism>
<comment type="caution">
    <text evidence="2">The sequence shown here is derived from an EMBL/GenBank/DDBJ whole genome shotgun (WGS) entry which is preliminary data.</text>
</comment>